<sequence length="144" mass="17315">MKKNRFISSEYINVREKKVESIIKLVTIILYVILILNLFFLKINMDKIDSYEMHKKENKSLIKKESKKEIVAIEKFNDLTKNLNLDNFHIKFININEDSIELEIFIEGKKNYINVVKTIENKYSIKYLSPIIYEKEKKYFKVVL</sequence>
<dbReference type="RefSeq" id="WP_039632641.1">
    <property type="nucleotide sequence ID" value="NZ_AYSO01000015.1"/>
</dbReference>
<proteinExistence type="predicted"/>
<feature type="transmembrane region" description="Helical" evidence="1">
    <location>
        <begin position="21"/>
        <end position="41"/>
    </location>
</feature>
<keyword evidence="3" id="KW-1185">Reference proteome</keyword>
<comment type="caution">
    <text evidence="2">The sequence shown here is derived from an EMBL/GenBank/DDBJ whole genome shotgun (WGS) entry which is preliminary data.</text>
</comment>
<keyword evidence="1" id="KW-1133">Transmembrane helix</keyword>
<reference evidence="2 3" key="1">
    <citation type="journal article" date="2015" name="Infect. Genet. Evol.">
        <title>Genomic sequences of six botulinum neurotoxin-producing strains representing three clostridial species illustrate the mobility and diversity of botulinum neurotoxin genes.</title>
        <authorList>
            <person name="Smith T.J."/>
            <person name="Hill K.K."/>
            <person name="Xie G."/>
            <person name="Foley B.T."/>
            <person name="Williamson C.H."/>
            <person name="Foster J.T."/>
            <person name="Johnson S.L."/>
            <person name="Chertkov O."/>
            <person name="Teshima H."/>
            <person name="Gibbons H.S."/>
            <person name="Johnsky L.A."/>
            <person name="Karavis M.A."/>
            <person name="Smith L.A."/>
        </authorList>
    </citation>
    <scope>NUCLEOTIDE SEQUENCE [LARGE SCALE GENOMIC DNA]</scope>
    <source>
        <strain evidence="2 3">CDC 2741</strain>
    </source>
</reference>
<evidence type="ECO:0008006" key="4">
    <source>
        <dbReference type="Google" id="ProtNLM"/>
    </source>
</evidence>
<dbReference type="Proteomes" id="UP000031366">
    <property type="component" value="Unassembled WGS sequence"/>
</dbReference>
<dbReference type="STRING" id="29341.RSJ17_12425"/>
<evidence type="ECO:0000313" key="2">
    <source>
        <dbReference type="EMBL" id="KIE47255.1"/>
    </source>
</evidence>
<gene>
    <name evidence="2" type="ORF">U732_1564</name>
</gene>
<evidence type="ECO:0000256" key="1">
    <source>
        <dbReference type="SAM" id="Phobius"/>
    </source>
</evidence>
<keyword evidence="1" id="KW-0812">Transmembrane</keyword>
<evidence type="ECO:0000313" key="3">
    <source>
        <dbReference type="Proteomes" id="UP000031366"/>
    </source>
</evidence>
<organism evidence="2 3">
    <name type="scientific">Clostridium argentinense CDC 2741</name>
    <dbReference type="NCBI Taxonomy" id="1418104"/>
    <lineage>
        <taxon>Bacteria</taxon>
        <taxon>Bacillati</taxon>
        <taxon>Bacillota</taxon>
        <taxon>Clostridia</taxon>
        <taxon>Eubacteriales</taxon>
        <taxon>Clostridiaceae</taxon>
        <taxon>Clostridium</taxon>
    </lineage>
</organism>
<accession>A0A0C1UIY9</accession>
<dbReference type="EMBL" id="AYSO01000015">
    <property type="protein sequence ID" value="KIE47255.1"/>
    <property type="molecule type" value="Genomic_DNA"/>
</dbReference>
<name>A0A0C1UIY9_9CLOT</name>
<keyword evidence="1" id="KW-0472">Membrane</keyword>
<dbReference type="AlphaFoldDB" id="A0A0C1UIY9"/>
<protein>
    <recommendedName>
        <fullName evidence="4">Fimbrial assembly family protein</fullName>
    </recommendedName>
</protein>